<organism evidence="1 2">
    <name type="scientific">Dolichospermum planctonicum</name>
    <dbReference type="NCBI Taxonomy" id="136072"/>
    <lineage>
        <taxon>Bacteria</taxon>
        <taxon>Bacillati</taxon>
        <taxon>Cyanobacteriota</taxon>
        <taxon>Cyanophyceae</taxon>
        <taxon>Nostocales</taxon>
        <taxon>Aphanizomenonaceae</taxon>
        <taxon>Dolichospermum</taxon>
    </lineage>
</organism>
<evidence type="ECO:0000313" key="2">
    <source>
        <dbReference type="Proteomes" id="UP000299367"/>
    </source>
</evidence>
<protein>
    <submittedName>
        <fullName evidence="1">Uncharacterized protein</fullName>
    </submittedName>
</protein>
<dbReference type="AlphaFoldDB" id="A0A480ACU3"/>
<evidence type="ECO:0000313" key="1">
    <source>
        <dbReference type="EMBL" id="GCL40938.1"/>
    </source>
</evidence>
<name>A0A480ACU3_9CYAN</name>
<sequence>MRKQTIQYTSPLDALVAVAKRLSIYENQQKMDSEEFFYQYNPGR</sequence>
<accession>A0A480ACU3</accession>
<comment type="caution">
    <text evidence="1">The sequence shown here is derived from an EMBL/GenBank/DDBJ whole genome shotgun (WGS) entry which is preliminary data.</text>
</comment>
<dbReference type="Proteomes" id="UP000299367">
    <property type="component" value="Unassembled WGS sequence"/>
</dbReference>
<reference evidence="2" key="1">
    <citation type="submission" date="2019-02" db="EMBL/GenBank/DDBJ databases">
        <title>Draft genome sequence of Dolichospermum planctonicum NIES-80.</title>
        <authorList>
            <person name="Yamaguchi H."/>
            <person name="Suzuki S."/>
            <person name="Kawachi M."/>
        </authorList>
    </citation>
    <scope>NUCLEOTIDE SEQUENCE [LARGE SCALE GENOMIC DNA]</scope>
    <source>
        <strain evidence="2">NIES-80</strain>
    </source>
</reference>
<dbReference type="EMBL" id="BJCF01000004">
    <property type="protein sequence ID" value="GCL40938.1"/>
    <property type="molecule type" value="Genomic_DNA"/>
</dbReference>
<proteinExistence type="predicted"/>
<gene>
    <name evidence="1" type="ORF">NIES80_06280</name>
</gene>